<dbReference type="FunFam" id="1.10.630.10:FF:000048">
    <property type="entry name" value="3-epi-6-deoxocathasterone 23-monooxygenase CYP90D1"/>
    <property type="match status" value="1"/>
</dbReference>
<keyword evidence="7 24" id="KW-0479">Metal-binding</keyword>
<evidence type="ECO:0000256" key="8">
    <source>
        <dbReference type="ARBA" id="ARBA00022955"/>
    </source>
</evidence>
<dbReference type="Proteomes" id="UP001189624">
    <property type="component" value="Chromosome 3"/>
</dbReference>
<comment type="subcellular location">
    <subcellularLocation>
        <location evidence="2">Endoplasmic reticulum membrane</location>
        <topology evidence="2">Single-pass membrane protein</topology>
    </subcellularLocation>
</comment>
<dbReference type="CDD" id="cd11043">
    <property type="entry name" value="CYP90-like"/>
    <property type="match status" value="1"/>
</dbReference>
<evidence type="ECO:0000256" key="13">
    <source>
        <dbReference type="ARBA" id="ARBA00023136"/>
    </source>
</evidence>
<evidence type="ECO:0000256" key="1">
    <source>
        <dbReference type="ARBA" id="ARBA00001971"/>
    </source>
</evidence>
<keyword evidence="5 24" id="KW-0349">Heme</keyword>
<dbReference type="GO" id="GO:0016709">
    <property type="term" value="F:oxidoreductase activity, acting on paired donors, with incorporation or reduction of molecular oxygen, NAD(P)H as one donor, and incorporation of one atom of oxygen"/>
    <property type="evidence" value="ECO:0007669"/>
    <property type="project" value="UniProtKB-ARBA"/>
</dbReference>
<evidence type="ECO:0000256" key="10">
    <source>
        <dbReference type="ARBA" id="ARBA00023002"/>
    </source>
</evidence>
<evidence type="ECO:0000256" key="16">
    <source>
        <dbReference type="ARBA" id="ARBA00051572"/>
    </source>
</evidence>
<evidence type="ECO:0000256" key="7">
    <source>
        <dbReference type="ARBA" id="ARBA00022723"/>
    </source>
</evidence>
<comment type="catalytic activity">
    <reaction evidence="16">
        <text>3-epi-6-deoxocathasterone + reduced [NADPH--hemoprotein reductase] + O2 = 6-deoxotyphasterol + oxidized [NADPH--hemoprotein reductase] + H2O + H(+)</text>
        <dbReference type="Rhea" id="RHEA:27321"/>
        <dbReference type="Rhea" id="RHEA-COMP:11964"/>
        <dbReference type="Rhea" id="RHEA-COMP:11965"/>
        <dbReference type="ChEBI" id="CHEBI:15377"/>
        <dbReference type="ChEBI" id="CHEBI:15378"/>
        <dbReference type="ChEBI" id="CHEBI:15379"/>
        <dbReference type="ChEBI" id="CHEBI:20717"/>
        <dbReference type="ChEBI" id="CHEBI:57618"/>
        <dbReference type="ChEBI" id="CHEBI:58210"/>
        <dbReference type="ChEBI" id="CHEBI:59410"/>
        <dbReference type="EC" id="1.14.14.147"/>
    </reaction>
</comment>
<dbReference type="GO" id="GO:0005789">
    <property type="term" value="C:endoplasmic reticulum membrane"/>
    <property type="evidence" value="ECO:0007669"/>
    <property type="project" value="UniProtKB-SubCell"/>
</dbReference>
<dbReference type="PROSITE" id="PS00086">
    <property type="entry name" value="CYTOCHROME_P450"/>
    <property type="match status" value="1"/>
</dbReference>
<dbReference type="GO" id="GO:0020037">
    <property type="term" value="F:heme binding"/>
    <property type="evidence" value="ECO:0007669"/>
    <property type="project" value="InterPro"/>
</dbReference>
<dbReference type="InterPro" id="IPR017972">
    <property type="entry name" value="Cyt_P450_CS"/>
</dbReference>
<dbReference type="InterPro" id="IPR036396">
    <property type="entry name" value="Cyt_P450_sf"/>
</dbReference>
<evidence type="ECO:0000313" key="28">
    <source>
        <dbReference type="Proteomes" id="UP001189624"/>
    </source>
</evidence>
<keyword evidence="23" id="KW-1069">Brassinosteroid biosynthesis</keyword>
<dbReference type="GO" id="GO:0016132">
    <property type="term" value="P:brassinosteroid biosynthetic process"/>
    <property type="evidence" value="ECO:0007669"/>
    <property type="project" value="UniProtKB-KW"/>
</dbReference>
<evidence type="ECO:0000256" key="12">
    <source>
        <dbReference type="ARBA" id="ARBA00023033"/>
    </source>
</evidence>
<comment type="pathway">
    <text evidence="17">Steroid biosynthesis.</text>
</comment>
<protein>
    <recommendedName>
        <fullName evidence="18">22alpha-hydroxysteroid 23-monooxygenase</fullName>
        <ecNumber evidence="18">1.14.14.147</ecNumber>
    </recommendedName>
    <alternativeName>
        <fullName evidence="21">(22R,23R)-22,23-dihydroxy-campest-4-en-3-one synthase</fullName>
    </alternativeName>
    <alternativeName>
        <fullName evidence="22">(22R,23R)-22,23-dihydroxycampesterol synthase</fullName>
    </alternativeName>
    <alternativeName>
        <fullName evidence="19">6-deoxoteasterone synthase</fullName>
    </alternativeName>
    <alternativeName>
        <fullName evidence="20">Teasterone synthase</fullName>
    </alternativeName>
</protein>
<gene>
    <name evidence="27" type="ORF">AYBTSS11_LOCUS10841</name>
</gene>
<evidence type="ECO:0000256" key="9">
    <source>
        <dbReference type="ARBA" id="ARBA00022989"/>
    </source>
</evidence>
<dbReference type="GO" id="GO:0048441">
    <property type="term" value="P:petal development"/>
    <property type="evidence" value="ECO:0007669"/>
    <property type="project" value="UniProtKB-ARBA"/>
</dbReference>
<evidence type="ECO:0000256" key="15">
    <source>
        <dbReference type="ARBA" id="ARBA00050234"/>
    </source>
</evidence>
<reference evidence="27" key="1">
    <citation type="submission" date="2023-10" db="EMBL/GenBank/DDBJ databases">
        <authorList>
            <person name="Domelevo Entfellner J.-B."/>
        </authorList>
    </citation>
    <scope>NUCLEOTIDE SEQUENCE</scope>
</reference>
<keyword evidence="12 25" id="KW-0503">Monooxygenase</keyword>
<dbReference type="PANTHER" id="PTHR24286:SF319">
    <property type="entry name" value="CYTOCHROME P450 FAMILY BRASSINOSTEROID OXIDASE"/>
    <property type="match status" value="1"/>
</dbReference>
<evidence type="ECO:0000256" key="22">
    <source>
        <dbReference type="ARBA" id="ARBA00083187"/>
    </source>
</evidence>
<comment type="pathway">
    <text evidence="14">Plant hormone biosynthesis; brassinosteroid biosynthesis.</text>
</comment>
<organism evidence="27 28">
    <name type="scientific">Sphenostylis stenocarpa</name>
    <dbReference type="NCBI Taxonomy" id="92480"/>
    <lineage>
        <taxon>Eukaryota</taxon>
        <taxon>Viridiplantae</taxon>
        <taxon>Streptophyta</taxon>
        <taxon>Embryophyta</taxon>
        <taxon>Tracheophyta</taxon>
        <taxon>Spermatophyta</taxon>
        <taxon>Magnoliopsida</taxon>
        <taxon>eudicotyledons</taxon>
        <taxon>Gunneridae</taxon>
        <taxon>Pentapetalae</taxon>
        <taxon>rosids</taxon>
        <taxon>fabids</taxon>
        <taxon>Fabales</taxon>
        <taxon>Fabaceae</taxon>
        <taxon>Papilionoideae</taxon>
        <taxon>50 kb inversion clade</taxon>
        <taxon>NPAAA clade</taxon>
        <taxon>indigoferoid/millettioid clade</taxon>
        <taxon>Phaseoleae</taxon>
        <taxon>Sphenostylis</taxon>
    </lineage>
</organism>
<evidence type="ECO:0000256" key="14">
    <source>
        <dbReference type="ARBA" id="ARBA00037910"/>
    </source>
</evidence>
<proteinExistence type="inferred from homology"/>
<dbReference type="PRINTS" id="PR00385">
    <property type="entry name" value="P450"/>
</dbReference>
<keyword evidence="23" id="KW-0444">Lipid biosynthesis</keyword>
<feature type="binding site" description="axial binding residue" evidence="24">
    <location>
        <position position="474"/>
    </location>
    <ligand>
        <name>heme</name>
        <dbReference type="ChEBI" id="CHEBI:30413"/>
    </ligand>
    <ligandPart>
        <name>Fe</name>
        <dbReference type="ChEBI" id="CHEBI:18248"/>
    </ligandPart>
</feature>
<keyword evidence="6 26" id="KW-0812">Transmembrane</keyword>
<dbReference type="Gramene" id="rna-AYBTSS11_LOCUS10841">
    <property type="protein sequence ID" value="CAJ1942445.1"/>
    <property type="gene ID" value="gene-AYBTSS11_LOCUS10841"/>
</dbReference>
<keyword evidence="13 26" id="KW-0472">Membrane</keyword>
<accession>A0AA86V907</accession>
<comment type="cofactor">
    <cofactor evidence="1 24">
        <name>heme</name>
        <dbReference type="ChEBI" id="CHEBI:30413"/>
    </cofactor>
</comment>
<dbReference type="Pfam" id="PF00067">
    <property type="entry name" value="p450"/>
    <property type="match status" value="1"/>
</dbReference>
<evidence type="ECO:0000313" key="27">
    <source>
        <dbReference type="EMBL" id="CAJ1942445.1"/>
    </source>
</evidence>
<dbReference type="AlphaFoldDB" id="A0AA86V907"/>
<dbReference type="GO" id="GO:0010268">
    <property type="term" value="P:brassinosteroid homeostasis"/>
    <property type="evidence" value="ECO:0007669"/>
    <property type="project" value="TreeGrafter"/>
</dbReference>
<evidence type="ECO:0000256" key="3">
    <source>
        <dbReference type="ARBA" id="ARBA00004972"/>
    </source>
</evidence>
<evidence type="ECO:0000256" key="6">
    <source>
        <dbReference type="ARBA" id="ARBA00022692"/>
    </source>
</evidence>
<evidence type="ECO:0000256" key="2">
    <source>
        <dbReference type="ARBA" id="ARBA00004389"/>
    </source>
</evidence>
<sequence length="525" mass="60101">MEWIMGVWTLMGILISWWYWFLCLKKENSNRVKQQKKKKKGKVPKGNTGWPLLGETLEFIACGYTSNPVSFMEKRKSLFYRENSISKEGKAEKPASAITGAILDSPLDCSGYGNVFKTSILGTGVIVSTDPEVNKVILQNQGNIFVPAYPKSVRELMGEHSILQMNGNMHRKIHSLLGGFLRSPQFKARITRDIEHSVKQCFATWTHQPIYVQDQVKKITFTILVKVLLSIGPGEDLDFLKREFEEFIKGLICLPLKFPGTRLYKSLKAKERMMKIVQRVIEERNNNIHNNKDSEEKEGAANDVVDVLLRDIGDSNTVSDMLENICENIIEMMIPGEETLPTAMTMSVKFLSDYPLALSKLLEENMELKRKKNSSDDYVWSDYLQLPFTQNVISETLRMANIVNAIWRKSVKDVEIKGYLIPKDWCVVASLTSVHMDGMNYENPFKFDPWRWEKTGAGANRNCFTPFGGGQRLCPGIELSRLELSIFLHHLVTTYRWVAEKDEIIYFPTVKMKRKLPISVTTINT</sequence>
<keyword evidence="9 26" id="KW-1133">Transmembrane helix</keyword>
<dbReference type="GO" id="GO:0048443">
    <property type="term" value="P:stamen development"/>
    <property type="evidence" value="ECO:0007669"/>
    <property type="project" value="UniProtKB-ARBA"/>
</dbReference>
<dbReference type="GO" id="GO:0005506">
    <property type="term" value="F:iron ion binding"/>
    <property type="evidence" value="ECO:0007669"/>
    <property type="project" value="InterPro"/>
</dbReference>
<keyword evidence="11 24" id="KW-0408">Iron</keyword>
<evidence type="ECO:0000256" key="23">
    <source>
        <dbReference type="ARBA" id="ARBA00084112"/>
    </source>
</evidence>
<keyword evidence="23" id="KW-0443">Lipid metabolism</keyword>
<dbReference type="GO" id="GO:0102097">
    <property type="term" value="F:22alpha-hydroxysteroid 23-monooxygenase activity"/>
    <property type="evidence" value="ECO:0007669"/>
    <property type="project" value="UniProtKB-EC"/>
</dbReference>
<comment type="catalytic activity">
    <reaction evidence="15">
        <text>(22S,24R)-22-hydroxy-5alpha-ergostan-3-one + reduced [NADPH--hemoprotein reductase] + O2 = 3-dehydro-6-deoxoteasterone + oxidized [NADPH--hemoprotein reductase] + H2O + H(+)</text>
        <dbReference type="Rhea" id="RHEA:27325"/>
        <dbReference type="Rhea" id="RHEA-COMP:11964"/>
        <dbReference type="Rhea" id="RHEA-COMP:11965"/>
        <dbReference type="ChEBI" id="CHEBI:15377"/>
        <dbReference type="ChEBI" id="CHEBI:15378"/>
        <dbReference type="ChEBI" id="CHEBI:15379"/>
        <dbReference type="ChEBI" id="CHEBI:20710"/>
        <dbReference type="ChEBI" id="CHEBI:57618"/>
        <dbReference type="ChEBI" id="CHEBI:58210"/>
        <dbReference type="ChEBI" id="CHEBI:59411"/>
        <dbReference type="EC" id="1.14.14.147"/>
    </reaction>
</comment>
<dbReference type="PRINTS" id="PR00463">
    <property type="entry name" value="EP450I"/>
</dbReference>
<evidence type="ECO:0000256" key="25">
    <source>
        <dbReference type="RuleBase" id="RU000461"/>
    </source>
</evidence>
<dbReference type="PANTHER" id="PTHR24286">
    <property type="entry name" value="CYTOCHROME P450 26"/>
    <property type="match status" value="1"/>
</dbReference>
<dbReference type="SUPFAM" id="SSF48264">
    <property type="entry name" value="Cytochrome P450"/>
    <property type="match status" value="1"/>
</dbReference>
<keyword evidence="10 25" id="KW-0560">Oxidoreductase</keyword>
<evidence type="ECO:0000256" key="18">
    <source>
        <dbReference type="ARBA" id="ARBA00066344"/>
    </source>
</evidence>
<evidence type="ECO:0000256" key="24">
    <source>
        <dbReference type="PIRSR" id="PIRSR602401-1"/>
    </source>
</evidence>
<evidence type="ECO:0000256" key="11">
    <source>
        <dbReference type="ARBA" id="ARBA00023004"/>
    </source>
</evidence>
<dbReference type="EC" id="1.14.14.147" evidence="18"/>
<name>A0AA86V907_9FABA</name>
<dbReference type="EMBL" id="OY731400">
    <property type="protein sequence ID" value="CAJ1942445.1"/>
    <property type="molecule type" value="Genomic_DNA"/>
</dbReference>
<evidence type="ECO:0000256" key="19">
    <source>
        <dbReference type="ARBA" id="ARBA00075093"/>
    </source>
</evidence>
<dbReference type="GO" id="GO:0048366">
    <property type="term" value="P:leaf development"/>
    <property type="evidence" value="ECO:0007669"/>
    <property type="project" value="UniProtKB-ARBA"/>
</dbReference>
<dbReference type="InterPro" id="IPR002401">
    <property type="entry name" value="Cyt_P450_E_grp-I"/>
</dbReference>
<comment type="pathway">
    <text evidence="3">Hormone biosynthesis.</text>
</comment>
<evidence type="ECO:0000256" key="17">
    <source>
        <dbReference type="ARBA" id="ARBA00060577"/>
    </source>
</evidence>
<evidence type="ECO:0000256" key="5">
    <source>
        <dbReference type="ARBA" id="ARBA00022617"/>
    </source>
</evidence>
<evidence type="ECO:0000256" key="4">
    <source>
        <dbReference type="ARBA" id="ARBA00010617"/>
    </source>
</evidence>
<keyword evidence="8" id="KW-0752">Steroid biosynthesis</keyword>
<feature type="transmembrane region" description="Helical" evidence="26">
    <location>
        <begin position="6"/>
        <end position="24"/>
    </location>
</feature>
<dbReference type="InterPro" id="IPR001128">
    <property type="entry name" value="Cyt_P450"/>
</dbReference>
<evidence type="ECO:0000256" key="26">
    <source>
        <dbReference type="SAM" id="Phobius"/>
    </source>
</evidence>
<dbReference type="Gene3D" id="1.10.630.10">
    <property type="entry name" value="Cytochrome P450"/>
    <property type="match status" value="1"/>
</dbReference>
<keyword evidence="28" id="KW-1185">Reference proteome</keyword>
<dbReference type="GO" id="GO:0016125">
    <property type="term" value="P:sterol metabolic process"/>
    <property type="evidence" value="ECO:0007669"/>
    <property type="project" value="TreeGrafter"/>
</dbReference>
<comment type="similarity">
    <text evidence="4 25">Belongs to the cytochrome P450 family.</text>
</comment>
<evidence type="ECO:0000256" key="20">
    <source>
        <dbReference type="ARBA" id="ARBA00076244"/>
    </source>
</evidence>
<evidence type="ECO:0000256" key="21">
    <source>
        <dbReference type="ARBA" id="ARBA00078776"/>
    </source>
</evidence>